<protein>
    <submittedName>
        <fullName evidence="1">Sulfotransferase family protein</fullName>
    </submittedName>
</protein>
<proteinExistence type="predicted"/>
<gene>
    <name evidence="1" type="ORF">G8O29_02410</name>
</gene>
<reference evidence="1 2" key="1">
    <citation type="journal article" date="2022" name="Microorganisms">
        <title>Genome Sequence and Characterization of a Xanthorhodopsin-Containing, Aerobic Anoxygenic Phototrophic Rhodobacter Species, Isolated from Mesophilic Conditions at Yellowstone National Park.</title>
        <authorList>
            <person name="Kyndt J.A."/>
            <person name="Robertson S."/>
            <person name="Shoffstall I.B."/>
            <person name="Ramaley R.F."/>
            <person name="Meyer T.E."/>
        </authorList>
    </citation>
    <scope>NUCLEOTIDE SEQUENCE [LARGE SCALE GENOMIC DNA]</scope>
    <source>
        <strain evidence="1 2">M37P</strain>
    </source>
</reference>
<dbReference type="Proteomes" id="UP001515660">
    <property type="component" value="Unassembled WGS sequence"/>
</dbReference>
<dbReference type="EMBL" id="JAANHS010000001">
    <property type="protein sequence ID" value="NHB75592.1"/>
    <property type="molecule type" value="Genomic_DNA"/>
</dbReference>
<comment type="caution">
    <text evidence="1">The sequence shown here is derived from an EMBL/GenBank/DDBJ whole genome shotgun (WGS) entry which is preliminary data.</text>
</comment>
<dbReference type="InterPro" id="IPR005331">
    <property type="entry name" value="Sulfotransferase"/>
</dbReference>
<evidence type="ECO:0000313" key="2">
    <source>
        <dbReference type="Proteomes" id="UP001515660"/>
    </source>
</evidence>
<dbReference type="RefSeq" id="WP_166401611.1">
    <property type="nucleotide sequence ID" value="NZ_JAANHS010000001.1"/>
</dbReference>
<keyword evidence="2" id="KW-1185">Reference proteome</keyword>
<accession>A0ABX0G3R0</accession>
<name>A0ABX0G3R0_9RHOB</name>
<sequence>MPYLLPQKKLAVFFSPKAAGTSVRAFLFELENGFPLMPYQVQGCVHDLNTVANQLVVNNRFRLVDHAAIADFERIALVRDPVRRLLSAYSNRVLHYRELSEEAAGPALAAADLAPDPDIDLFMANIARYMQISKSIARHFSHQEVFLGKSRDYFSKLFLVEDMGSFETEMNRHFGAKAKVPRLQDGGPKIDFHSLAPATRERIMAYVGTSVIFDWVKEYREAYADADLPV</sequence>
<dbReference type="Pfam" id="PF03567">
    <property type="entry name" value="Sulfotransfer_2"/>
    <property type="match status" value="1"/>
</dbReference>
<evidence type="ECO:0000313" key="1">
    <source>
        <dbReference type="EMBL" id="NHB75592.1"/>
    </source>
</evidence>
<organism evidence="1 2">
    <name type="scientific">Rhodobacter calidifons</name>
    <dbReference type="NCBI Taxonomy" id="2715277"/>
    <lineage>
        <taxon>Bacteria</taxon>
        <taxon>Pseudomonadati</taxon>
        <taxon>Pseudomonadota</taxon>
        <taxon>Alphaproteobacteria</taxon>
        <taxon>Rhodobacterales</taxon>
        <taxon>Rhodobacter group</taxon>
        <taxon>Rhodobacter</taxon>
    </lineage>
</organism>